<gene>
    <name evidence="2" type="ORF">COCVIDRAFT_25399</name>
</gene>
<organism evidence="2 3">
    <name type="scientific">Bipolaris victoriae (strain FI3)</name>
    <name type="common">Victoria blight of oats agent</name>
    <name type="synonym">Cochliobolus victoriae</name>
    <dbReference type="NCBI Taxonomy" id="930091"/>
    <lineage>
        <taxon>Eukaryota</taxon>
        <taxon>Fungi</taxon>
        <taxon>Dikarya</taxon>
        <taxon>Ascomycota</taxon>
        <taxon>Pezizomycotina</taxon>
        <taxon>Dothideomycetes</taxon>
        <taxon>Pleosporomycetidae</taxon>
        <taxon>Pleosporales</taxon>
        <taxon>Pleosporineae</taxon>
        <taxon>Pleosporaceae</taxon>
        <taxon>Bipolaris</taxon>
    </lineage>
</organism>
<dbReference type="InterPro" id="IPR027796">
    <property type="entry name" value="OTT_1508_deam-like"/>
</dbReference>
<dbReference type="HOGENOM" id="CLU_354904_0_0_1"/>
<dbReference type="RefSeq" id="XP_014558056.1">
    <property type="nucleotide sequence ID" value="XM_014702570.1"/>
</dbReference>
<sequence>MSNIWHLARIEEQRFAATAALFAMYTKQQSICQPTPVLPGDDDDSSSEEDIDDDWQTTVACEKLHRATGNALKDKFLDRLSEVLAREKTSNLHPKQSTVKHVAAAAWINPSCDYPTTILVAKNDGLDERDRKLLGQLQTWLRVISMTGRTPSKEKDFLWDSRADKEGLIGYARFRLELYVSQISQCKVDVSGLDIDDPSTGQIQRLFQLCGTYSNSPSILSLREAVDLAYGLRCADSHQLKEPSFAKISKAVLMLSRLRVAYECFKTTALSFSEFRSLEWKSVESPHKVGIEASRFCKQVRSLAKKVHRKQLAKGSHAQRYYNASWLHVHAEMQILVDLESELKWQQRVHGYIGTSKKPCFLCNELLRNYVRLSVDGIRTPAFRARTSHGKVYPLWTLPSIPASAPPGIGISIAAALIQTHSYILQVLSAGSVVIQPAIAESSVGMSEGGALPGAIPSKLKLEYLAHERNKTACTPAEELDEDGDTFGPKLKTVQVLRIPADGSEPRLVPIAYHAQPPESKRWIPELGLHIVPDFREYWAAYHVDRKLRCFNVHNQPTKMIEGHYWIYRNENIDLPENYYIKRMLGLDRIDFSRRFYYGDVFIVKYTEHPITLACEVNNIPKALLPQLIALLKTVFQSEWEKAYLESQLRSDQYMQAEMLKVKTDKEILYQRMTPVEREVLDRMPPITLEILAIQLCDDDGLIHSSVSPSDDPDIMAIREVRRPRALDLMGWNGFQSSQL</sequence>
<evidence type="ECO:0000313" key="3">
    <source>
        <dbReference type="Proteomes" id="UP000054337"/>
    </source>
</evidence>
<dbReference type="Proteomes" id="UP000054337">
    <property type="component" value="Unassembled WGS sequence"/>
</dbReference>
<dbReference type="Pfam" id="PF14441">
    <property type="entry name" value="OTT_1508_deam"/>
    <property type="match status" value="1"/>
</dbReference>
<dbReference type="OrthoDB" id="4851849at2759"/>
<feature type="region of interest" description="Disordered" evidence="1">
    <location>
        <begin position="33"/>
        <end position="52"/>
    </location>
</feature>
<evidence type="ECO:0000256" key="1">
    <source>
        <dbReference type="SAM" id="MobiDB-lite"/>
    </source>
</evidence>
<proteinExistence type="predicted"/>
<name>W7EDJ9_BIPV3</name>
<dbReference type="EMBL" id="KI968720">
    <property type="protein sequence ID" value="EUN28533.1"/>
    <property type="molecule type" value="Genomic_DNA"/>
</dbReference>
<reference evidence="2 3" key="1">
    <citation type="journal article" date="2013" name="PLoS Genet.">
        <title>Comparative genome structure, secondary metabolite, and effector coding capacity across Cochliobolus pathogens.</title>
        <authorList>
            <person name="Condon B.J."/>
            <person name="Leng Y."/>
            <person name="Wu D."/>
            <person name="Bushley K.E."/>
            <person name="Ohm R.A."/>
            <person name="Otillar R."/>
            <person name="Martin J."/>
            <person name="Schackwitz W."/>
            <person name="Grimwood J."/>
            <person name="MohdZainudin N."/>
            <person name="Xue C."/>
            <person name="Wang R."/>
            <person name="Manning V.A."/>
            <person name="Dhillon B."/>
            <person name="Tu Z.J."/>
            <person name="Steffenson B.J."/>
            <person name="Salamov A."/>
            <person name="Sun H."/>
            <person name="Lowry S."/>
            <person name="LaButti K."/>
            <person name="Han J."/>
            <person name="Copeland A."/>
            <person name="Lindquist E."/>
            <person name="Barry K."/>
            <person name="Schmutz J."/>
            <person name="Baker S.E."/>
            <person name="Ciuffetti L.M."/>
            <person name="Grigoriev I.V."/>
            <person name="Zhong S."/>
            <person name="Turgeon B.G."/>
        </authorList>
    </citation>
    <scope>NUCLEOTIDE SEQUENCE [LARGE SCALE GENOMIC DNA]</scope>
    <source>
        <strain evidence="2 3">FI3</strain>
    </source>
</reference>
<protein>
    <submittedName>
        <fullName evidence="2">Uncharacterized protein</fullName>
    </submittedName>
</protein>
<keyword evidence="3" id="KW-1185">Reference proteome</keyword>
<accession>W7EDJ9</accession>
<feature type="compositionally biased region" description="Acidic residues" evidence="1">
    <location>
        <begin position="40"/>
        <end position="52"/>
    </location>
</feature>
<evidence type="ECO:0000313" key="2">
    <source>
        <dbReference type="EMBL" id="EUN28533.1"/>
    </source>
</evidence>
<dbReference type="AlphaFoldDB" id="W7EDJ9"/>
<dbReference type="GeneID" id="26253500"/>